<keyword evidence="1" id="KW-0472">Membrane</keyword>
<dbReference type="AlphaFoldDB" id="A0A1F5Z3S8"/>
<evidence type="ECO:0000256" key="1">
    <source>
        <dbReference type="SAM" id="Phobius"/>
    </source>
</evidence>
<proteinExistence type="predicted"/>
<feature type="transmembrane region" description="Helical" evidence="1">
    <location>
        <begin position="40"/>
        <end position="65"/>
    </location>
</feature>
<name>A0A1F5Z3S8_9BACT</name>
<evidence type="ECO:0000313" key="2">
    <source>
        <dbReference type="EMBL" id="OGG06974.1"/>
    </source>
</evidence>
<accession>A0A1F5Z3S8</accession>
<dbReference type="EMBL" id="MFJF01000012">
    <property type="protein sequence ID" value="OGG06974.1"/>
    <property type="molecule type" value="Genomic_DNA"/>
</dbReference>
<keyword evidence="1" id="KW-0812">Transmembrane</keyword>
<dbReference type="Proteomes" id="UP000177354">
    <property type="component" value="Unassembled WGS sequence"/>
</dbReference>
<protein>
    <submittedName>
        <fullName evidence="2">Uncharacterized protein</fullName>
    </submittedName>
</protein>
<reference evidence="2 3" key="1">
    <citation type="journal article" date="2016" name="Nat. Commun.">
        <title>Thousands of microbial genomes shed light on interconnected biogeochemical processes in an aquifer system.</title>
        <authorList>
            <person name="Anantharaman K."/>
            <person name="Brown C.T."/>
            <person name="Hug L.A."/>
            <person name="Sharon I."/>
            <person name="Castelle C.J."/>
            <person name="Probst A.J."/>
            <person name="Thomas B.C."/>
            <person name="Singh A."/>
            <person name="Wilkins M.J."/>
            <person name="Karaoz U."/>
            <person name="Brodie E.L."/>
            <person name="Williams K.H."/>
            <person name="Hubbard S.S."/>
            <person name="Banfield J.F."/>
        </authorList>
    </citation>
    <scope>NUCLEOTIDE SEQUENCE [LARGE SCALE GENOMIC DNA]</scope>
</reference>
<dbReference type="Pfam" id="PF18895">
    <property type="entry name" value="T4SS_pilin"/>
    <property type="match status" value="1"/>
</dbReference>
<dbReference type="InterPro" id="IPR043993">
    <property type="entry name" value="T4SS_pilin"/>
</dbReference>
<evidence type="ECO:0000313" key="3">
    <source>
        <dbReference type="Proteomes" id="UP000177354"/>
    </source>
</evidence>
<organism evidence="2 3">
    <name type="scientific">Candidatus Gottesmanbacteria bacterium RIFCSPHIGHO2_01_FULL_40_15</name>
    <dbReference type="NCBI Taxonomy" id="1798376"/>
    <lineage>
        <taxon>Bacteria</taxon>
        <taxon>Candidatus Gottesmaniibacteriota</taxon>
    </lineage>
</organism>
<keyword evidence="1" id="KW-1133">Transmembrane helix</keyword>
<sequence length="111" mass="12107">MSKLNIMLLAQVDIKNEFQPAKNTDFQTLGGVISAFLPKILLVAGIIFFIMTVLAGVGMIAGAGSSDAQSKEKARSFLTYSIIGLVIIFTSYWIVQIISFTTFNSLKNLLK</sequence>
<gene>
    <name evidence="2" type="ORF">A2777_03835</name>
</gene>
<comment type="caution">
    <text evidence="2">The sequence shown here is derived from an EMBL/GenBank/DDBJ whole genome shotgun (WGS) entry which is preliminary data.</text>
</comment>
<feature type="transmembrane region" description="Helical" evidence="1">
    <location>
        <begin position="77"/>
        <end position="103"/>
    </location>
</feature>